<dbReference type="EMBL" id="CP103305">
    <property type="protein sequence ID" value="UVS67933.1"/>
    <property type="molecule type" value="Genomic_DNA"/>
</dbReference>
<accession>A0A977IBK2</accession>
<keyword evidence="1" id="KW-0812">Transmembrane</keyword>
<dbReference type="Proteomes" id="UP001059771">
    <property type="component" value="Chromosome"/>
</dbReference>
<keyword evidence="1" id="KW-1133">Transmembrane helix</keyword>
<reference evidence="2" key="1">
    <citation type="submission" date="2022-08" db="EMBL/GenBank/DDBJ databases">
        <title>Dynamic responses of ammonia-oxidizing microbial communities induced by reactive oxygen species (ROS) in fluctuating redox aquifers.</title>
        <authorList>
            <person name="Wang P."/>
            <person name="Wang H."/>
        </authorList>
    </citation>
    <scope>NUCLEOTIDE SEQUENCE</scope>
    <source>
        <strain evidence="2">PLX03</strain>
    </source>
</reference>
<dbReference type="AlphaFoldDB" id="A0A977IBK2"/>
<proteinExistence type="predicted"/>
<sequence length="223" mass="26172">MTSSTRWRKLLIGLVILGGIVDVSVATWIAVAGGDVSNPDLQSLLIGWTVVLNLVIIVISALAIKKGLSRRRKQQRHFHSSLQTHRPSDFRRTYTTINGETVKSMGEKLLADYFYQNDIRYQYERTAWTTDNKLKHRRMISKPDFYLPDYDLYVEYWGMVDTEDESNRADYIKSMKWKMARYDENKIKFISIYPKDLDDLDRIVRAKMSESARTGRDRRDRFS</sequence>
<name>A0A977IBK2_9ARCH</name>
<evidence type="ECO:0000256" key="1">
    <source>
        <dbReference type="SAM" id="Phobius"/>
    </source>
</evidence>
<keyword evidence="1" id="KW-0472">Membrane</keyword>
<dbReference type="Gene3D" id="3.40.91.30">
    <property type="match status" value="1"/>
</dbReference>
<organism evidence="2">
    <name type="scientific">Nitrososphaera viennensis</name>
    <dbReference type="NCBI Taxonomy" id="1034015"/>
    <lineage>
        <taxon>Archaea</taxon>
        <taxon>Nitrososphaerota</taxon>
        <taxon>Nitrososphaeria</taxon>
        <taxon>Nitrososphaerales</taxon>
        <taxon>Nitrososphaeraceae</taxon>
        <taxon>Nitrososphaera</taxon>
    </lineage>
</organism>
<dbReference type="RefSeq" id="WP_075054840.1">
    <property type="nucleotide sequence ID" value="NZ_CP103305.1"/>
</dbReference>
<evidence type="ECO:0000313" key="2">
    <source>
        <dbReference type="EMBL" id="UVS67933.1"/>
    </source>
</evidence>
<feature type="transmembrane region" description="Helical" evidence="1">
    <location>
        <begin position="45"/>
        <end position="64"/>
    </location>
</feature>
<feature type="transmembrane region" description="Helical" evidence="1">
    <location>
        <begin position="12"/>
        <end position="33"/>
    </location>
</feature>
<dbReference type="GeneID" id="74946964"/>
<gene>
    <name evidence="2" type="ORF">NWT39_08455</name>
</gene>
<protein>
    <submittedName>
        <fullName evidence="2">Uncharacterized protein</fullName>
    </submittedName>
</protein>